<accession>A0A543EAN1</accession>
<dbReference type="GO" id="GO:0071555">
    <property type="term" value="P:cell wall organization"/>
    <property type="evidence" value="ECO:0007669"/>
    <property type="project" value="TreeGrafter"/>
</dbReference>
<dbReference type="Pfam" id="PF00905">
    <property type="entry name" value="Transpeptidase"/>
    <property type="match status" value="1"/>
</dbReference>
<dbReference type="SUPFAM" id="SSF56519">
    <property type="entry name" value="Penicillin binding protein dimerisation domain"/>
    <property type="match status" value="1"/>
</dbReference>
<gene>
    <name evidence="3" type="ORF">FB391_3789</name>
</gene>
<keyword evidence="4" id="KW-1185">Reference proteome</keyword>
<dbReference type="AlphaFoldDB" id="A0A543EAN1"/>
<dbReference type="InterPro" id="IPR054120">
    <property type="entry name" value="PBPA_dimer"/>
</dbReference>
<reference evidence="3 4" key="1">
    <citation type="submission" date="2019-06" db="EMBL/GenBank/DDBJ databases">
        <title>Sequencing the genomes of 1000 actinobacteria strains.</title>
        <authorList>
            <person name="Klenk H.-P."/>
        </authorList>
    </citation>
    <scope>NUCLEOTIDE SEQUENCE [LARGE SCALE GENOMIC DNA]</scope>
    <source>
        <strain evidence="3 4">DSM 105492</strain>
    </source>
</reference>
<dbReference type="Proteomes" id="UP000320235">
    <property type="component" value="Unassembled WGS sequence"/>
</dbReference>
<dbReference type="InterPro" id="IPR012338">
    <property type="entry name" value="Beta-lactam/transpept-like"/>
</dbReference>
<organism evidence="3 4">
    <name type="scientific">Microbacterium kyungheense</name>
    <dbReference type="NCBI Taxonomy" id="1263636"/>
    <lineage>
        <taxon>Bacteria</taxon>
        <taxon>Bacillati</taxon>
        <taxon>Actinomycetota</taxon>
        <taxon>Actinomycetes</taxon>
        <taxon>Micrococcales</taxon>
        <taxon>Microbacteriaceae</taxon>
        <taxon>Microbacterium</taxon>
    </lineage>
</organism>
<evidence type="ECO:0000259" key="2">
    <source>
        <dbReference type="Pfam" id="PF21922"/>
    </source>
</evidence>
<comment type="caution">
    <text evidence="3">The sequence shown here is derived from an EMBL/GenBank/DDBJ whole genome shotgun (WGS) entry which is preliminary data.</text>
</comment>
<dbReference type="GO" id="GO:0005886">
    <property type="term" value="C:plasma membrane"/>
    <property type="evidence" value="ECO:0007669"/>
    <property type="project" value="TreeGrafter"/>
</dbReference>
<dbReference type="OrthoDB" id="9766847at2"/>
<feature type="domain" description="Penicillin-binding protein transpeptidase" evidence="1">
    <location>
        <begin position="158"/>
        <end position="483"/>
    </location>
</feature>
<protein>
    <submittedName>
        <fullName evidence="3">Cell elongation-specific peptidoglycan D,D-transpeptidase</fullName>
    </submittedName>
</protein>
<dbReference type="Pfam" id="PF21922">
    <property type="entry name" value="PBP_dimer_2"/>
    <property type="match status" value="1"/>
</dbReference>
<dbReference type="GO" id="GO:0071972">
    <property type="term" value="F:peptidoglycan L,D-transpeptidase activity"/>
    <property type="evidence" value="ECO:0007669"/>
    <property type="project" value="TreeGrafter"/>
</dbReference>
<dbReference type="PANTHER" id="PTHR30627">
    <property type="entry name" value="PEPTIDOGLYCAN D,D-TRANSPEPTIDASE"/>
    <property type="match status" value="1"/>
</dbReference>
<dbReference type="SUPFAM" id="SSF56601">
    <property type="entry name" value="beta-lactamase/transpeptidase-like"/>
    <property type="match status" value="1"/>
</dbReference>
<dbReference type="PANTHER" id="PTHR30627:SF24">
    <property type="entry name" value="PENICILLIN-BINDING PROTEIN 4B"/>
    <property type="match status" value="1"/>
</dbReference>
<evidence type="ECO:0000313" key="4">
    <source>
        <dbReference type="Proteomes" id="UP000320235"/>
    </source>
</evidence>
<feature type="domain" description="Penicillin binding protein A dimerisation" evidence="2">
    <location>
        <begin position="52"/>
        <end position="137"/>
    </location>
</feature>
<dbReference type="Gene3D" id="3.90.1310.10">
    <property type="entry name" value="Penicillin-binding protein 2a (Domain 2)"/>
    <property type="match status" value="1"/>
</dbReference>
<sequence length="488" mass="50674">MTKELRRLSILMLVMFLALFGSASWIQVVQSDELAANPSNRRSLYDSFEVQRGSIIASGAAIATSVPSDDVYSWQRVYTDGEMWAPVTGYINPALGPNAGTGIEQSMNQELSGTAGSQFLSRVERIFTGQPPRGSNVVLSLDADVQRAAFEALGDLQGGIIAIEPSTGRVLALVTSPSYDTNVLASHDTDAVNQAYDALVADPGKPLSDRAIAGDLNPPGSTFKLVVASAALASGDYTPQSTLPNPAQYQLPQSSSIVHNASGGACGPGDTVTLADALRLSCNIPFAELAVELGDTAIREEAEKYGFNQSFDIPLTSTASGYPRTIQDDAQTALSGFGQGQVTATPLQMAMVAAGIANGGIVMNPRMVDRVIGPDLSVQKTYDDTEFGRALDTALADELVAMMVANVSDGAASGARIDGVDVAGKTGTAENTGNEPYTLWFTGFAPANNPEVAVAVVVEDGGGQGQSGSGNTIAAPIAKKVMEAVLGK</sequence>
<dbReference type="EMBL" id="VFPE01000008">
    <property type="protein sequence ID" value="TQM18657.1"/>
    <property type="molecule type" value="Genomic_DNA"/>
</dbReference>
<dbReference type="InterPro" id="IPR036138">
    <property type="entry name" value="PBP_dimer_sf"/>
</dbReference>
<dbReference type="InterPro" id="IPR050515">
    <property type="entry name" value="Beta-lactam/transpept"/>
</dbReference>
<evidence type="ECO:0000259" key="1">
    <source>
        <dbReference type="Pfam" id="PF00905"/>
    </source>
</evidence>
<name>A0A543EAN1_9MICO</name>
<proteinExistence type="predicted"/>
<dbReference type="RefSeq" id="WP_141896720.1">
    <property type="nucleotide sequence ID" value="NZ_BAABLH010000006.1"/>
</dbReference>
<dbReference type="GO" id="GO:0008658">
    <property type="term" value="F:penicillin binding"/>
    <property type="evidence" value="ECO:0007669"/>
    <property type="project" value="InterPro"/>
</dbReference>
<dbReference type="InterPro" id="IPR001460">
    <property type="entry name" value="PCN-bd_Tpept"/>
</dbReference>
<dbReference type="Gene3D" id="3.40.710.10">
    <property type="entry name" value="DD-peptidase/beta-lactamase superfamily"/>
    <property type="match status" value="1"/>
</dbReference>
<evidence type="ECO:0000313" key="3">
    <source>
        <dbReference type="EMBL" id="TQM18657.1"/>
    </source>
</evidence>